<sequence length="66" mass="7864">MVLFFLFFFWGLNFGGHDHERETRVSSFCYLRQQWVVILSSGTKFESVVKLRLDSLLEQREGLCLF</sequence>
<evidence type="ECO:0000313" key="2">
    <source>
        <dbReference type="EMBL" id="MBW84070.1"/>
    </source>
</evidence>
<dbReference type="EMBL" id="GGEC01003587">
    <property type="protein sequence ID" value="MBW84070.1"/>
    <property type="molecule type" value="Transcribed_RNA"/>
</dbReference>
<feature type="chain" id="PRO_5015084969" description="Secreted protein" evidence="1">
    <location>
        <begin position="16"/>
        <end position="66"/>
    </location>
</feature>
<proteinExistence type="predicted"/>
<dbReference type="AlphaFoldDB" id="A0A2P2IS81"/>
<keyword evidence="1" id="KW-0732">Signal</keyword>
<accession>A0A2P2IS81</accession>
<evidence type="ECO:0008006" key="3">
    <source>
        <dbReference type="Google" id="ProtNLM"/>
    </source>
</evidence>
<organism evidence="2">
    <name type="scientific">Rhizophora mucronata</name>
    <name type="common">Asiatic mangrove</name>
    <dbReference type="NCBI Taxonomy" id="61149"/>
    <lineage>
        <taxon>Eukaryota</taxon>
        <taxon>Viridiplantae</taxon>
        <taxon>Streptophyta</taxon>
        <taxon>Embryophyta</taxon>
        <taxon>Tracheophyta</taxon>
        <taxon>Spermatophyta</taxon>
        <taxon>Magnoliopsida</taxon>
        <taxon>eudicotyledons</taxon>
        <taxon>Gunneridae</taxon>
        <taxon>Pentapetalae</taxon>
        <taxon>rosids</taxon>
        <taxon>fabids</taxon>
        <taxon>Malpighiales</taxon>
        <taxon>Rhizophoraceae</taxon>
        <taxon>Rhizophora</taxon>
    </lineage>
</organism>
<name>A0A2P2IS81_RHIMU</name>
<dbReference type="EMBL" id="GGEC01003586">
    <property type="protein sequence ID" value="MBW84069.1"/>
    <property type="molecule type" value="Transcribed_RNA"/>
</dbReference>
<feature type="signal peptide" evidence="1">
    <location>
        <begin position="1"/>
        <end position="15"/>
    </location>
</feature>
<reference evidence="2" key="1">
    <citation type="submission" date="2018-02" db="EMBL/GenBank/DDBJ databases">
        <title>Rhizophora mucronata_Transcriptome.</title>
        <authorList>
            <person name="Meera S.P."/>
            <person name="Sreeshan A."/>
            <person name="Augustine A."/>
        </authorList>
    </citation>
    <scope>NUCLEOTIDE SEQUENCE</scope>
    <source>
        <tissue evidence="2">Leaf</tissue>
    </source>
</reference>
<evidence type="ECO:0000256" key="1">
    <source>
        <dbReference type="SAM" id="SignalP"/>
    </source>
</evidence>
<protein>
    <recommendedName>
        <fullName evidence="3">Secreted protein</fullName>
    </recommendedName>
</protein>